<evidence type="ECO:0000313" key="13">
    <source>
        <dbReference type="Proteomes" id="UP000315217"/>
    </source>
</evidence>
<proteinExistence type="inferred from homology"/>
<feature type="transmembrane region" description="Helical" evidence="10">
    <location>
        <begin position="80"/>
        <end position="99"/>
    </location>
</feature>
<dbReference type="PANTHER" id="PTHR34573">
    <property type="entry name" value="VKC DOMAIN-CONTAINING PROTEIN"/>
    <property type="match status" value="1"/>
</dbReference>
<dbReference type="InterPro" id="IPR012932">
    <property type="entry name" value="VKOR"/>
</dbReference>
<comment type="subcellular location">
    <subcellularLocation>
        <location evidence="1">Membrane</location>
        <topology evidence="1">Multi-pass membrane protein</topology>
    </subcellularLocation>
</comment>
<evidence type="ECO:0000313" key="12">
    <source>
        <dbReference type="EMBL" id="TMJ07975.1"/>
    </source>
</evidence>
<evidence type="ECO:0000256" key="6">
    <source>
        <dbReference type="ARBA" id="ARBA00023002"/>
    </source>
</evidence>
<dbReference type="EMBL" id="VBAI01000226">
    <property type="protein sequence ID" value="TMJ07975.1"/>
    <property type="molecule type" value="Genomic_DNA"/>
</dbReference>
<comment type="caution">
    <text evidence="12">The sequence shown here is derived from an EMBL/GenBank/DDBJ whole genome shotgun (WGS) entry which is preliminary data.</text>
</comment>
<keyword evidence="6" id="KW-0560">Oxidoreductase</keyword>
<evidence type="ECO:0000259" key="11">
    <source>
        <dbReference type="SMART" id="SM00756"/>
    </source>
</evidence>
<evidence type="ECO:0000256" key="4">
    <source>
        <dbReference type="ARBA" id="ARBA00022719"/>
    </source>
</evidence>
<dbReference type="InterPro" id="IPR038354">
    <property type="entry name" value="VKOR_sf"/>
</dbReference>
<keyword evidence="5 10" id="KW-1133">Transmembrane helix</keyword>
<evidence type="ECO:0000256" key="9">
    <source>
        <dbReference type="ARBA" id="ARBA00023284"/>
    </source>
</evidence>
<evidence type="ECO:0000256" key="10">
    <source>
        <dbReference type="SAM" id="Phobius"/>
    </source>
</evidence>
<evidence type="ECO:0000256" key="3">
    <source>
        <dbReference type="ARBA" id="ARBA00022692"/>
    </source>
</evidence>
<sequence length="126" mass="13727">MIPIVWLGLAGVAISAYVWYTHVTDGPVVCLGSGCGTVIRSEYGRLLSIPNGALGVLYFGLVALTPLLERSLLPEARSLMLIPTSIALVLYLYLTYLQFFVLQAVCNWCLMSAGLTLLIFGVLIFR</sequence>
<dbReference type="SMART" id="SM00756">
    <property type="entry name" value="VKc"/>
    <property type="match status" value="1"/>
</dbReference>
<dbReference type="Pfam" id="PF07884">
    <property type="entry name" value="VKOR"/>
    <property type="match status" value="1"/>
</dbReference>
<name>A0A537LIZ4_9BACT</name>
<keyword evidence="9" id="KW-0676">Redox-active center</keyword>
<dbReference type="Gene3D" id="1.20.1440.130">
    <property type="entry name" value="VKOR domain"/>
    <property type="match status" value="1"/>
</dbReference>
<evidence type="ECO:0000256" key="8">
    <source>
        <dbReference type="ARBA" id="ARBA00023157"/>
    </source>
</evidence>
<keyword evidence="3 10" id="KW-0812">Transmembrane</keyword>
<evidence type="ECO:0000256" key="7">
    <source>
        <dbReference type="ARBA" id="ARBA00023136"/>
    </source>
</evidence>
<evidence type="ECO:0000256" key="5">
    <source>
        <dbReference type="ARBA" id="ARBA00022989"/>
    </source>
</evidence>
<gene>
    <name evidence="12" type="ORF">E6G98_12960</name>
</gene>
<accession>A0A537LIZ4</accession>
<organism evidence="12 13">
    <name type="scientific">Candidatus Segetimicrobium genomatis</name>
    <dbReference type="NCBI Taxonomy" id="2569760"/>
    <lineage>
        <taxon>Bacteria</taxon>
        <taxon>Bacillati</taxon>
        <taxon>Candidatus Sysuimicrobiota</taxon>
        <taxon>Candidatus Sysuimicrobiia</taxon>
        <taxon>Candidatus Sysuimicrobiales</taxon>
        <taxon>Candidatus Segetimicrobiaceae</taxon>
        <taxon>Candidatus Segetimicrobium</taxon>
    </lineage>
</organism>
<comment type="similarity">
    <text evidence="2">Belongs to the VKOR family.</text>
</comment>
<protein>
    <recommendedName>
        <fullName evidence="11">Vitamin K epoxide reductase domain-containing protein</fullName>
    </recommendedName>
</protein>
<keyword evidence="4" id="KW-0874">Quinone</keyword>
<feature type="transmembrane region" description="Helical" evidence="10">
    <location>
        <begin position="48"/>
        <end position="68"/>
    </location>
</feature>
<dbReference type="GO" id="GO:0016020">
    <property type="term" value="C:membrane"/>
    <property type="evidence" value="ECO:0007669"/>
    <property type="project" value="UniProtKB-SubCell"/>
</dbReference>
<dbReference type="PANTHER" id="PTHR34573:SF1">
    <property type="entry name" value="VITAMIN K EPOXIDE REDUCTASE DOMAIN-CONTAINING PROTEIN"/>
    <property type="match status" value="1"/>
</dbReference>
<reference evidence="12 13" key="1">
    <citation type="journal article" date="2019" name="Nat. Microbiol.">
        <title>Mediterranean grassland soil C-N compound turnover is dependent on rainfall and depth, and is mediated by genomically divergent microorganisms.</title>
        <authorList>
            <person name="Diamond S."/>
            <person name="Andeer P.F."/>
            <person name="Li Z."/>
            <person name="Crits-Christoph A."/>
            <person name="Burstein D."/>
            <person name="Anantharaman K."/>
            <person name="Lane K.R."/>
            <person name="Thomas B.C."/>
            <person name="Pan C."/>
            <person name="Northen T.R."/>
            <person name="Banfield J.F."/>
        </authorList>
    </citation>
    <scope>NUCLEOTIDE SEQUENCE [LARGE SCALE GENOMIC DNA]</scope>
    <source>
        <strain evidence="12">NP_1</strain>
    </source>
</reference>
<keyword evidence="8" id="KW-1015">Disulfide bond</keyword>
<dbReference type="GO" id="GO:0048038">
    <property type="term" value="F:quinone binding"/>
    <property type="evidence" value="ECO:0007669"/>
    <property type="project" value="UniProtKB-KW"/>
</dbReference>
<evidence type="ECO:0000256" key="1">
    <source>
        <dbReference type="ARBA" id="ARBA00004141"/>
    </source>
</evidence>
<feature type="domain" description="Vitamin K epoxide reductase" evidence="11">
    <location>
        <begin position="4"/>
        <end position="125"/>
    </location>
</feature>
<dbReference type="GO" id="GO:0016491">
    <property type="term" value="F:oxidoreductase activity"/>
    <property type="evidence" value="ECO:0007669"/>
    <property type="project" value="UniProtKB-KW"/>
</dbReference>
<dbReference type="Proteomes" id="UP000315217">
    <property type="component" value="Unassembled WGS sequence"/>
</dbReference>
<feature type="transmembrane region" description="Helical" evidence="10">
    <location>
        <begin position="105"/>
        <end position="125"/>
    </location>
</feature>
<dbReference type="AlphaFoldDB" id="A0A537LIZ4"/>
<evidence type="ECO:0000256" key="2">
    <source>
        <dbReference type="ARBA" id="ARBA00006214"/>
    </source>
</evidence>
<keyword evidence="7 10" id="KW-0472">Membrane</keyword>